<name>A0A328VKM1_9CHLR</name>
<dbReference type="EMBL" id="MCIF01000002">
    <property type="protein sequence ID" value="RAQ95664.1"/>
    <property type="molecule type" value="Genomic_DNA"/>
</dbReference>
<dbReference type="PANTHER" id="PTHR36512">
    <property type="entry name" value="D-AMINOPEPTIDASE"/>
    <property type="match status" value="1"/>
</dbReference>
<dbReference type="Gene3D" id="3.60.70.12">
    <property type="entry name" value="L-amino peptidase D-ALA esterase/amidase"/>
    <property type="match status" value="1"/>
</dbReference>
<comment type="caution">
    <text evidence="2">The sequence shown here is derived from an EMBL/GenBank/DDBJ whole genome shotgun (WGS) entry which is preliminary data.</text>
</comment>
<evidence type="ECO:0000313" key="2">
    <source>
        <dbReference type="EMBL" id="RAQ95664.1"/>
    </source>
</evidence>
<dbReference type="InterPro" id="IPR016117">
    <property type="entry name" value="ArgJ-like_dom_sf"/>
</dbReference>
<keyword evidence="3" id="KW-1185">Reference proteome</keyword>
<dbReference type="RefSeq" id="WP_112428590.1">
    <property type="nucleotide sequence ID" value="NZ_MCIF01000002.1"/>
</dbReference>
<proteinExistence type="inferred from homology"/>
<comment type="similarity">
    <text evidence="1">Belongs to the peptidase S58 family.</text>
</comment>
<dbReference type="Pfam" id="PF03576">
    <property type="entry name" value="Peptidase_S58"/>
    <property type="match status" value="1"/>
</dbReference>
<dbReference type="OrthoDB" id="9808347at2"/>
<protein>
    <submittedName>
        <fullName evidence="2">Peptidase S58</fullName>
    </submittedName>
</protein>
<sequence>MHDDITDVPGIRVGHDTNLEAGTGCTVLLCDLPAVGGVDVRGGAPATRETDLLRPLYLVERVNAILLTGGSAFGLEAAAGVMRYLEERGQGFETGVARVPIVPAAAIFDLGLGSSQIRPDAAAGYRACERASGGPIEQGSVGAGTGATVAKFAGSQHAIKGGLGSASTQLPDGTVVGALVVVNAVGNIIDPRSGAIIAGAPAPDAGTTQRQGPHPFSNTTIAIVATSATLSKASVNKIAQMAHNGLAQAIQPAHTMFDGDTVFALALGPETTTPPDPAATAAQVSLIGAAAASTLARAIVKAVLQAKGLHGVPAITDQAQQSG</sequence>
<dbReference type="InterPro" id="IPR005321">
    <property type="entry name" value="Peptidase_S58_DmpA"/>
</dbReference>
<organism evidence="2 3">
    <name type="scientific">Thermogemmatispora tikiterensis</name>
    <dbReference type="NCBI Taxonomy" id="1825093"/>
    <lineage>
        <taxon>Bacteria</taxon>
        <taxon>Bacillati</taxon>
        <taxon>Chloroflexota</taxon>
        <taxon>Ktedonobacteria</taxon>
        <taxon>Thermogemmatisporales</taxon>
        <taxon>Thermogemmatisporaceae</taxon>
        <taxon>Thermogemmatispora</taxon>
    </lineage>
</organism>
<evidence type="ECO:0000256" key="1">
    <source>
        <dbReference type="ARBA" id="ARBA00007068"/>
    </source>
</evidence>
<evidence type="ECO:0000313" key="3">
    <source>
        <dbReference type="Proteomes" id="UP000248706"/>
    </source>
</evidence>
<accession>A0A328VKM1</accession>
<dbReference type="Proteomes" id="UP000248706">
    <property type="component" value="Unassembled WGS sequence"/>
</dbReference>
<dbReference type="AlphaFoldDB" id="A0A328VKM1"/>
<dbReference type="GO" id="GO:0004177">
    <property type="term" value="F:aminopeptidase activity"/>
    <property type="evidence" value="ECO:0007669"/>
    <property type="project" value="TreeGrafter"/>
</dbReference>
<dbReference type="SUPFAM" id="SSF56266">
    <property type="entry name" value="DmpA/ArgJ-like"/>
    <property type="match status" value="1"/>
</dbReference>
<reference evidence="2 3" key="1">
    <citation type="submission" date="2016-08" db="EMBL/GenBank/DDBJ databases">
        <title>Analysis of Carbohydrate Active Enzymes in Thermogemmatispora T81 Reveals Carbohydrate Degradation Ability.</title>
        <authorList>
            <person name="Tomazini A."/>
            <person name="Lal S."/>
            <person name="Stott M."/>
            <person name="Henrissat B."/>
            <person name="Polikarpov I."/>
            <person name="Sparling R."/>
            <person name="Levin D.B."/>
        </authorList>
    </citation>
    <scope>NUCLEOTIDE SEQUENCE [LARGE SCALE GENOMIC DNA]</scope>
    <source>
        <strain evidence="2 3">T81</strain>
    </source>
</reference>
<dbReference type="PANTHER" id="PTHR36512:SF3">
    <property type="entry name" value="BLR5678 PROTEIN"/>
    <property type="match status" value="1"/>
</dbReference>
<dbReference type="CDD" id="cd02252">
    <property type="entry name" value="nylC_like"/>
    <property type="match status" value="1"/>
</dbReference>
<gene>
    <name evidence="2" type="ORF">A4R35_08975</name>
</gene>